<dbReference type="EMBL" id="CAACVS010000158">
    <property type="protein sequence ID" value="VEU38172.1"/>
    <property type="molecule type" value="Genomic_DNA"/>
</dbReference>
<dbReference type="InterPro" id="IPR045866">
    <property type="entry name" value="FAM210A/B-like"/>
</dbReference>
<evidence type="ECO:0000313" key="3">
    <source>
        <dbReference type="EMBL" id="VEU38172.1"/>
    </source>
</evidence>
<dbReference type="PANTHER" id="PTHR21377">
    <property type="entry name" value="PROTEIN FAM210B, MITOCHONDRIAL"/>
    <property type="match status" value="1"/>
</dbReference>
<dbReference type="OrthoDB" id="441016at2759"/>
<keyword evidence="1" id="KW-0472">Membrane</keyword>
<reference evidence="3 4" key="1">
    <citation type="submission" date="2019-01" db="EMBL/GenBank/DDBJ databases">
        <authorList>
            <person name="Ferrante I. M."/>
        </authorList>
    </citation>
    <scope>NUCLEOTIDE SEQUENCE [LARGE SCALE GENOMIC DNA]</scope>
    <source>
        <strain evidence="3 4">B856</strain>
    </source>
</reference>
<accession>A0A448Z7Y9</accession>
<dbReference type="InterPro" id="IPR009688">
    <property type="entry name" value="FAM210A/B-like_dom"/>
</dbReference>
<gene>
    <name evidence="3" type="ORF">PSNMU_V1.4_AUG-EV-PASAV3_0049890</name>
</gene>
<keyword evidence="1" id="KW-1133">Transmembrane helix</keyword>
<keyword evidence="1" id="KW-0812">Transmembrane</keyword>
<dbReference type="Pfam" id="PF06916">
    <property type="entry name" value="FAM210A-B_dom"/>
    <property type="match status" value="1"/>
</dbReference>
<proteinExistence type="predicted"/>
<dbReference type="PANTHER" id="PTHR21377:SF0">
    <property type="entry name" value="PROTEIN FAM210B, MITOCHONDRIAL"/>
    <property type="match status" value="1"/>
</dbReference>
<evidence type="ECO:0000313" key="4">
    <source>
        <dbReference type="Proteomes" id="UP000291116"/>
    </source>
</evidence>
<sequence>MSTATSSSLSGFFCPHATNDFQYLQKNNIGNSLFRNTRFSNDSITINRRFYTPMTKEEEEIEKARVSHLSPEEKEEELRKLNREIAKLETLRGINTGELYTWSGRYKALVKNYGFPLFVYYWTLWATMGGFVYLGIDFGGLDAMALLERIDSNTGWAVSEKVDPQLGKMGVALILNECLEPVRLPFVVVTLKPVMDIISPPKY</sequence>
<evidence type="ECO:0000259" key="2">
    <source>
        <dbReference type="Pfam" id="PF06916"/>
    </source>
</evidence>
<dbReference type="Proteomes" id="UP000291116">
    <property type="component" value="Unassembled WGS sequence"/>
</dbReference>
<protein>
    <recommendedName>
        <fullName evidence="2">DUF1279 domain-containing protein</fullName>
    </recommendedName>
</protein>
<name>A0A448Z7Y9_9STRA</name>
<dbReference type="GO" id="GO:0005739">
    <property type="term" value="C:mitochondrion"/>
    <property type="evidence" value="ECO:0007669"/>
    <property type="project" value="TreeGrafter"/>
</dbReference>
<feature type="transmembrane region" description="Helical" evidence="1">
    <location>
        <begin position="113"/>
        <end position="136"/>
    </location>
</feature>
<organism evidence="3 4">
    <name type="scientific">Pseudo-nitzschia multistriata</name>
    <dbReference type="NCBI Taxonomy" id="183589"/>
    <lineage>
        <taxon>Eukaryota</taxon>
        <taxon>Sar</taxon>
        <taxon>Stramenopiles</taxon>
        <taxon>Ochrophyta</taxon>
        <taxon>Bacillariophyta</taxon>
        <taxon>Bacillariophyceae</taxon>
        <taxon>Bacillariophycidae</taxon>
        <taxon>Bacillariales</taxon>
        <taxon>Bacillariaceae</taxon>
        <taxon>Pseudo-nitzschia</taxon>
    </lineage>
</organism>
<dbReference type="AlphaFoldDB" id="A0A448Z7Y9"/>
<keyword evidence="4" id="KW-1185">Reference proteome</keyword>
<evidence type="ECO:0000256" key="1">
    <source>
        <dbReference type="SAM" id="Phobius"/>
    </source>
</evidence>
<feature type="domain" description="DUF1279" evidence="2">
    <location>
        <begin position="105"/>
        <end position="190"/>
    </location>
</feature>